<feature type="signal peptide" evidence="11">
    <location>
        <begin position="1"/>
        <end position="26"/>
    </location>
</feature>
<dbReference type="Gene3D" id="2.170.130.10">
    <property type="entry name" value="TonB-dependent receptor, plug domain"/>
    <property type="match status" value="1"/>
</dbReference>
<dbReference type="GO" id="GO:0009279">
    <property type="term" value="C:cell outer membrane"/>
    <property type="evidence" value="ECO:0007669"/>
    <property type="project" value="UniProtKB-SubCell"/>
</dbReference>
<dbReference type="SUPFAM" id="SSF56935">
    <property type="entry name" value="Porins"/>
    <property type="match status" value="1"/>
</dbReference>
<comment type="similarity">
    <text evidence="8 9">Belongs to the TonB-dependent receptor family.</text>
</comment>
<keyword evidence="15" id="KW-1185">Reference proteome</keyword>
<keyword evidence="4 8" id="KW-0812">Transmembrane</keyword>
<dbReference type="AlphaFoldDB" id="A0A1I2KDD0"/>
<organism evidence="14 15">
    <name type="scientific">Fontimonas thermophila</name>
    <dbReference type="NCBI Taxonomy" id="1076937"/>
    <lineage>
        <taxon>Bacteria</taxon>
        <taxon>Pseudomonadati</taxon>
        <taxon>Pseudomonadota</taxon>
        <taxon>Gammaproteobacteria</taxon>
        <taxon>Nevskiales</taxon>
        <taxon>Nevskiaceae</taxon>
        <taxon>Fontimonas</taxon>
    </lineage>
</organism>
<keyword evidence="6 8" id="KW-0472">Membrane</keyword>
<comment type="subcellular location">
    <subcellularLocation>
        <location evidence="1 8">Cell outer membrane</location>
        <topology evidence="1 8">Multi-pass membrane protein</topology>
    </subcellularLocation>
</comment>
<name>A0A1I2KDD0_9GAMM</name>
<gene>
    <name evidence="14" type="ORF">SAMN04488120_11718</name>
</gene>
<keyword evidence="11" id="KW-0732">Signal</keyword>
<evidence type="ECO:0000256" key="2">
    <source>
        <dbReference type="ARBA" id="ARBA00022448"/>
    </source>
</evidence>
<dbReference type="PROSITE" id="PS52016">
    <property type="entry name" value="TONB_DEPENDENT_REC_3"/>
    <property type="match status" value="1"/>
</dbReference>
<evidence type="ECO:0000256" key="4">
    <source>
        <dbReference type="ARBA" id="ARBA00022692"/>
    </source>
</evidence>
<dbReference type="Gene3D" id="2.40.170.20">
    <property type="entry name" value="TonB-dependent receptor, beta-barrel domain"/>
    <property type="match status" value="1"/>
</dbReference>
<evidence type="ECO:0000313" key="15">
    <source>
        <dbReference type="Proteomes" id="UP000199771"/>
    </source>
</evidence>
<evidence type="ECO:0000256" key="10">
    <source>
        <dbReference type="SAM" id="MobiDB-lite"/>
    </source>
</evidence>
<dbReference type="PANTHER" id="PTHR47234:SF2">
    <property type="entry name" value="TONB-DEPENDENT RECEPTOR"/>
    <property type="match status" value="1"/>
</dbReference>
<dbReference type="OrthoDB" id="9815954at2"/>
<keyword evidence="2 8" id="KW-0813">Transport</keyword>
<proteinExistence type="inferred from homology"/>
<evidence type="ECO:0000256" key="8">
    <source>
        <dbReference type="PROSITE-ProRule" id="PRU01360"/>
    </source>
</evidence>
<evidence type="ECO:0000256" key="6">
    <source>
        <dbReference type="ARBA" id="ARBA00023136"/>
    </source>
</evidence>
<dbReference type="Pfam" id="PF00593">
    <property type="entry name" value="TonB_dep_Rec_b-barrel"/>
    <property type="match status" value="1"/>
</dbReference>
<keyword evidence="7 8" id="KW-0998">Cell outer membrane</keyword>
<evidence type="ECO:0000259" key="13">
    <source>
        <dbReference type="Pfam" id="PF07715"/>
    </source>
</evidence>
<keyword evidence="5 9" id="KW-0798">TonB box</keyword>
<evidence type="ECO:0000256" key="11">
    <source>
        <dbReference type="SAM" id="SignalP"/>
    </source>
</evidence>
<accession>A0A1I2KDD0</accession>
<dbReference type="RefSeq" id="WP_159431174.1">
    <property type="nucleotide sequence ID" value="NZ_FOOC01000017.1"/>
</dbReference>
<evidence type="ECO:0000256" key="7">
    <source>
        <dbReference type="ARBA" id="ARBA00023237"/>
    </source>
</evidence>
<feature type="region of interest" description="Disordered" evidence="10">
    <location>
        <begin position="25"/>
        <end position="77"/>
    </location>
</feature>
<feature type="domain" description="TonB-dependent receptor-like beta-barrel" evidence="12">
    <location>
        <begin position="589"/>
        <end position="1057"/>
    </location>
</feature>
<dbReference type="InterPro" id="IPR037066">
    <property type="entry name" value="Plug_dom_sf"/>
</dbReference>
<evidence type="ECO:0000256" key="3">
    <source>
        <dbReference type="ARBA" id="ARBA00022452"/>
    </source>
</evidence>
<evidence type="ECO:0000256" key="1">
    <source>
        <dbReference type="ARBA" id="ARBA00004571"/>
    </source>
</evidence>
<dbReference type="InterPro" id="IPR039426">
    <property type="entry name" value="TonB-dep_rcpt-like"/>
</dbReference>
<evidence type="ECO:0000313" key="14">
    <source>
        <dbReference type="EMBL" id="SFF64984.1"/>
    </source>
</evidence>
<dbReference type="EMBL" id="FOOC01000017">
    <property type="protein sequence ID" value="SFF64984.1"/>
    <property type="molecule type" value="Genomic_DNA"/>
</dbReference>
<dbReference type="InterPro" id="IPR036942">
    <property type="entry name" value="Beta-barrel_TonB_sf"/>
</dbReference>
<feature type="chain" id="PRO_5011515321" evidence="11">
    <location>
        <begin position="27"/>
        <end position="1094"/>
    </location>
</feature>
<keyword evidence="3 8" id="KW-1134">Transmembrane beta strand</keyword>
<dbReference type="InterPro" id="IPR012910">
    <property type="entry name" value="Plug_dom"/>
</dbReference>
<evidence type="ECO:0000256" key="5">
    <source>
        <dbReference type="ARBA" id="ARBA00023077"/>
    </source>
</evidence>
<feature type="domain" description="TonB-dependent receptor plug" evidence="13">
    <location>
        <begin position="119"/>
        <end position="232"/>
    </location>
</feature>
<dbReference type="Pfam" id="PF07715">
    <property type="entry name" value="Plug"/>
    <property type="match status" value="1"/>
</dbReference>
<evidence type="ECO:0000259" key="12">
    <source>
        <dbReference type="Pfam" id="PF00593"/>
    </source>
</evidence>
<dbReference type="STRING" id="1076937.SAMN04488120_11718"/>
<dbReference type="Proteomes" id="UP000199771">
    <property type="component" value="Unassembled WGS sequence"/>
</dbReference>
<dbReference type="PANTHER" id="PTHR47234">
    <property type="match status" value="1"/>
</dbReference>
<protein>
    <submittedName>
        <fullName evidence="14">Iron complex outermembrane recepter protein</fullName>
    </submittedName>
</protein>
<evidence type="ECO:0000256" key="9">
    <source>
        <dbReference type="RuleBase" id="RU003357"/>
    </source>
</evidence>
<reference evidence="14 15" key="1">
    <citation type="submission" date="2016-10" db="EMBL/GenBank/DDBJ databases">
        <authorList>
            <person name="de Groot N.N."/>
        </authorList>
    </citation>
    <scope>NUCLEOTIDE SEQUENCE [LARGE SCALE GENOMIC DNA]</scope>
    <source>
        <strain evidence="14 15">DSM 23609</strain>
    </source>
</reference>
<sequence length="1094" mass="117331">MTRWTIGQRALLLALCVCAGIQGAAAQEPDGAPPAPERDEPMTMTAPEDAGLAVSGEQAQPEATAESVEPGPEPPTVEETVAVEPLRDEAPAAADLPETKGTRLETIEVTGSRIRRSDYETAQPVLVISRQDIERSGLTAIGDLLQNLPQAGAALNTAFNNGGDGSVEIDLRNLGSNRVLVLVNGRRWVGGLSQLRTNSVDLNTIPISIIESIEVLKDGASAVYGSDAIAGVVNIKTRRDFNGAELRGHAQVYDDGKGLTQAYNYSAGSFNGTTGVFMDVSYVTQGELFAGDRALSALPTFGTGISRGSAFTPQGRILFVPTPTNGNAISNFDTGPAALCRDLAGGVVVGTAGVPGEPALNLPFGSPLTLCDLARRPDAGADPTGNYARWDQNIDAYNFAPINYLLTPNERTSIFAQISHQFENDIRFTSEALYNLRKSAQQLAETPLAVGDALPAPFNLGYVAADNPFNPTNPQSPYYIPGTMPQDIGRADAAAGLIGLGAVLRRMVELGPRKFQQDVDTLRIGGGFDGQWSLAGTLVNWEAGGAYSESKLATTEAGLVNMERLARAVGPIANCTGDGVNPPPPSAAGCVPFDFFGGPGTITPEMLAYVAYTAHDTARQRQRLFYGNASTRFSVGEWLPDTVGFATGLELRTEAFESQPDPLKVAGTSSTNASSPTKGSYDAFEAYAELALPLVANVMLVDSLNLSLATRYSDYGELGSNVSSKVGVEWRMFDDLLLRSTWSEGFRAPSITELFLGAVVSFPEVTDPCASSERDEDPNVAANCDADNASTTQTNAQLPTVFGGNPNLDPETATSLTAGLVYSPDFLPDFNVAVDWYRIELDDFISFIGTDQIFDLCYRADPGQRSLCEKVQRGPDGQITRIDNTATNFSALEVEGVDFNIDWKIQGGWLDRIGTLRFLFDGAYVTRYDTIVPSASGEDVRTNLAGFEFGGQGAIPRFKAKAELLWNNGPWQASWSTRFIYHVVEICDDGRQDPGAANGGANPTPILSLEEYGLCSGPEHPRYGLLNKIDTTFYHDVQFGYQIANWGTQLVLGVINVLDQDPPKVFTAFASTYDPTTYDLPGSRTPYLRFVTRF</sequence>
<dbReference type="InterPro" id="IPR000531">
    <property type="entry name" value="Beta-barrel_TonB"/>
</dbReference>